<evidence type="ECO:0000256" key="1">
    <source>
        <dbReference type="SAM" id="MobiDB-lite"/>
    </source>
</evidence>
<protein>
    <submittedName>
        <fullName evidence="2">Uncharacterized protein</fullName>
    </submittedName>
</protein>
<name>A0AAD5L5B7_9CRUS</name>
<feature type="region of interest" description="Disordered" evidence="1">
    <location>
        <begin position="56"/>
        <end position="146"/>
    </location>
</feature>
<gene>
    <name evidence="2" type="ORF">GHT06_016268</name>
</gene>
<evidence type="ECO:0000313" key="3">
    <source>
        <dbReference type="Proteomes" id="UP000820818"/>
    </source>
</evidence>
<dbReference type="Proteomes" id="UP000820818">
    <property type="component" value="Linkage Group LG6"/>
</dbReference>
<reference evidence="2 3" key="1">
    <citation type="submission" date="2022-05" db="EMBL/GenBank/DDBJ databases">
        <title>A multi-omics perspective on studying reproductive biology in Daphnia sinensis.</title>
        <authorList>
            <person name="Jia J."/>
        </authorList>
    </citation>
    <scope>NUCLEOTIDE SEQUENCE [LARGE SCALE GENOMIC DNA]</scope>
    <source>
        <strain evidence="2 3">WSL</strain>
    </source>
</reference>
<dbReference type="AlphaFoldDB" id="A0AAD5L5B7"/>
<evidence type="ECO:0000313" key="2">
    <source>
        <dbReference type="EMBL" id="KAI9556480.1"/>
    </source>
</evidence>
<sequence length="173" mass="19766">MDFTLEEIRCILEEMGIKNIPESHLKHFAKDLKHLMKHEKHVQKRKRALGETAVQAPRSTNVLPTSSKFPERTSPFTSPTISEPMTRPTTSFRPPHQQVNCNSSDGKQLPTEDPSNVVKNRAKTKSASAAPNSASKAEHDKAKLEEARWKKLKTDPVRLYGWYKTHWEFHGLD</sequence>
<proteinExistence type="predicted"/>
<dbReference type="EMBL" id="WJBH02000006">
    <property type="protein sequence ID" value="KAI9556480.1"/>
    <property type="molecule type" value="Genomic_DNA"/>
</dbReference>
<organism evidence="2 3">
    <name type="scientific">Daphnia sinensis</name>
    <dbReference type="NCBI Taxonomy" id="1820382"/>
    <lineage>
        <taxon>Eukaryota</taxon>
        <taxon>Metazoa</taxon>
        <taxon>Ecdysozoa</taxon>
        <taxon>Arthropoda</taxon>
        <taxon>Crustacea</taxon>
        <taxon>Branchiopoda</taxon>
        <taxon>Diplostraca</taxon>
        <taxon>Cladocera</taxon>
        <taxon>Anomopoda</taxon>
        <taxon>Daphniidae</taxon>
        <taxon>Daphnia</taxon>
        <taxon>Daphnia similis group</taxon>
    </lineage>
</organism>
<comment type="caution">
    <text evidence="2">The sequence shown here is derived from an EMBL/GenBank/DDBJ whole genome shotgun (WGS) entry which is preliminary data.</text>
</comment>
<keyword evidence="3" id="KW-1185">Reference proteome</keyword>
<feature type="compositionally biased region" description="Basic and acidic residues" evidence="1">
    <location>
        <begin position="136"/>
        <end position="146"/>
    </location>
</feature>
<accession>A0AAD5L5B7</accession>
<feature type="compositionally biased region" description="Polar residues" evidence="1">
    <location>
        <begin position="57"/>
        <end position="106"/>
    </location>
</feature>
<feature type="compositionally biased region" description="Low complexity" evidence="1">
    <location>
        <begin position="125"/>
        <end position="135"/>
    </location>
</feature>